<evidence type="ECO:0000313" key="2">
    <source>
        <dbReference type="Proteomes" id="UP000679217"/>
    </source>
</evidence>
<organism evidence="1 2">
    <name type="scientific">Panthera leo smacovirus 1</name>
    <dbReference type="NCBI Taxonomy" id="2592416"/>
    <lineage>
        <taxon>Viruses</taxon>
        <taxon>Monodnaviria</taxon>
        <taxon>Shotokuvirae</taxon>
        <taxon>Cressdnaviricota</taxon>
        <taxon>Arfiviricetes</taxon>
        <taxon>Cremevirales</taxon>
        <taxon>Smacoviridae</taxon>
        <taxon>Porprismacovirus</taxon>
        <taxon>Porprismacovirus leo1</taxon>
    </lineage>
</organism>
<dbReference type="KEGG" id="vg:80536443"/>
<keyword evidence="2" id="KW-1185">Reference proteome</keyword>
<dbReference type="RefSeq" id="YP_010798297.1">
    <property type="nucleotide sequence ID" value="NC_076403.1"/>
</dbReference>
<reference evidence="1" key="1">
    <citation type="journal article" date="2019" name="Arch. Virol.">
        <title>Novel smacoviruses identified in the faeces of two wild felids: North American bobcat and African lion.</title>
        <authorList>
            <person name="Kraberger S."/>
            <person name="Serieys L."/>
            <person name="Fountain-Jones N."/>
            <person name="Packer C."/>
            <person name="Riley S."/>
            <person name="Varsani A."/>
        </authorList>
    </citation>
    <scope>NUCLEOTIDE SEQUENCE</scope>
    <source>
        <strain evidence="1">Alion5_lot1_3</strain>
    </source>
</reference>
<protein>
    <submittedName>
        <fullName evidence="1">Replication associated protein</fullName>
    </submittedName>
</protein>
<dbReference type="EMBL" id="MK796236">
    <property type="protein sequence ID" value="QDH43742.1"/>
    <property type="molecule type" value="Genomic_DNA"/>
</dbReference>
<accession>A0A513ZT32</accession>
<dbReference type="Proteomes" id="UP000679217">
    <property type="component" value="Segment"/>
</dbReference>
<proteinExistence type="predicted"/>
<dbReference type="GeneID" id="80536443"/>
<gene>
    <name evidence="1" type="primary">rep</name>
</gene>
<name>A0A513ZT32_9VIRU</name>
<sequence length="284" mass="33408">MITLPWNAASKKMINMYLTRNDIHDWTVGYELGRDGYRHIHIRLNARDTFTDLQRFFTGCHIEEATSDDDWYEHKDGHFVSSKDTVDVRRCRFGRLRDNQLRILNKLDEQNDRGVLVWVDFKGGIGKSYFCRWLTERNQAYYVPPTVNDSKQIIQYVCSGYKGQRYIVIDIPRSAKWTESLYCGIESIKDGLVYDTRYSAKIRDIWGVKILVLTNGLPRLDALSKDRWTFCNRQGYEVAQGMINITLKKLQPKPTKDPETEYIICHKKNGGTYKRRKKIKKSEE</sequence>
<evidence type="ECO:0000313" key="1">
    <source>
        <dbReference type="EMBL" id="QDH43742.1"/>
    </source>
</evidence>